<keyword evidence="3 6" id="KW-0812">Transmembrane</keyword>
<name>A0ABY4EE29_VITST</name>
<dbReference type="EMBL" id="CP091512">
    <property type="protein sequence ID" value="UOO93195.1"/>
    <property type="molecule type" value="Genomic_DNA"/>
</dbReference>
<feature type="transmembrane region" description="Helical" evidence="6">
    <location>
        <begin position="146"/>
        <end position="175"/>
    </location>
</feature>
<reference evidence="7" key="1">
    <citation type="submission" date="2021-12" db="EMBL/GenBank/DDBJ databases">
        <authorList>
            <person name="Veyrier F.J."/>
        </authorList>
    </citation>
    <scope>NUCLEOTIDE SEQUENCE</scope>
    <source>
        <strain evidence="7">SAG 1488-6</strain>
    </source>
</reference>
<protein>
    <submittedName>
        <fullName evidence="7">YihY/virulence factor BrkB family protein</fullName>
    </submittedName>
</protein>
<evidence type="ECO:0000256" key="5">
    <source>
        <dbReference type="ARBA" id="ARBA00023136"/>
    </source>
</evidence>
<evidence type="ECO:0000313" key="8">
    <source>
        <dbReference type="Proteomes" id="UP000832034"/>
    </source>
</evidence>
<evidence type="ECO:0000256" key="6">
    <source>
        <dbReference type="SAM" id="Phobius"/>
    </source>
</evidence>
<keyword evidence="5 6" id="KW-0472">Membrane</keyword>
<dbReference type="InterPro" id="IPR017039">
    <property type="entry name" value="Virul_fac_BrkB"/>
</dbReference>
<keyword evidence="8" id="KW-1185">Reference proteome</keyword>
<dbReference type="Proteomes" id="UP000832034">
    <property type="component" value="Chromosome"/>
</dbReference>
<dbReference type="PIRSF" id="PIRSF035875">
    <property type="entry name" value="RNase_BN"/>
    <property type="match status" value="1"/>
</dbReference>
<evidence type="ECO:0000256" key="1">
    <source>
        <dbReference type="ARBA" id="ARBA00004651"/>
    </source>
</evidence>
<dbReference type="RefSeq" id="WP_019957525.1">
    <property type="nucleotide sequence ID" value="NZ_CP091512.1"/>
</dbReference>
<evidence type="ECO:0000313" key="7">
    <source>
        <dbReference type="EMBL" id="UOO93195.1"/>
    </source>
</evidence>
<feature type="transmembrane region" description="Helical" evidence="6">
    <location>
        <begin position="47"/>
        <end position="71"/>
    </location>
</feature>
<accession>A0ABY4EE29</accession>
<keyword evidence="4 6" id="KW-1133">Transmembrane helix</keyword>
<comment type="subcellular location">
    <subcellularLocation>
        <location evidence="1">Cell membrane</location>
        <topology evidence="1">Multi-pass membrane protein</topology>
    </subcellularLocation>
</comment>
<reference evidence="7" key="2">
    <citation type="journal article" date="2022" name="Res Sq">
        <title>Evolution of multicellular longitudinally dividing oral cavity symbionts (Neisseriaceae).</title>
        <authorList>
            <person name="Nyongesa S."/>
            <person name="Weber P."/>
            <person name="Bernet E."/>
            <person name="Pullido F."/>
            <person name="Nieckarz M."/>
            <person name="Delaby M."/>
            <person name="Nieves C."/>
            <person name="Viehboeck T."/>
            <person name="Krause N."/>
            <person name="Rivera-Millot A."/>
            <person name="Nakamura A."/>
            <person name="Vischer N."/>
            <person name="VanNieuwenhze M."/>
            <person name="Brun Y."/>
            <person name="Cava F."/>
            <person name="Bulgheresi S."/>
            <person name="Veyrier F."/>
        </authorList>
    </citation>
    <scope>NUCLEOTIDE SEQUENCE</scope>
    <source>
        <strain evidence="7">SAG 1488-6</strain>
    </source>
</reference>
<evidence type="ECO:0000256" key="2">
    <source>
        <dbReference type="ARBA" id="ARBA00022475"/>
    </source>
</evidence>
<feature type="transmembrane region" description="Helical" evidence="6">
    <location>
        <begin position="195"/>
        <end position="213"/>
    </location>
</feature>
<keyword evidence="2" id="KW-1003">Cell membrane</keyword>
<evidence type="ECO:0000256" key="4">
    <source>
        <dbReference type="ARBA" id="ARBA00022989"/>
    </source>
</evidence>
<gene>
    <name evidence="7" type="ORF">LVJ81_03945</name>
</gene>
<proteinExistence type="predicted"/>
<evidence type="ECO:0000256" key="3">
    <source>
        <dbReference type="ARBA" id="ARBA00022692"/>
    </source>
</evidence>
<dbReference type="PANTHER" id="PTHR30213:SF0">
    <property type="entry name" value="UPF0761 MEMBRANE PROTEIN YIHY"/>
    <property type="match status" value="1"/>
</dbReference>
<organism evidence="7 8">
    <name type="scientific">Vitreoscilla stercoraria</name>
    <dbReference type="NCBI Taxonomy" id="61"/>
    <lineage>
        <taxon>Bacteria</taxon>
        <taxon>Pseudomonadati</taxon>
        <taxon>Pseudomonadota</taxon>
        <taxon>Betaproteobacteria</taxon>
        <taxon>Neisseriales</taxon>
        <taxon>Neisseriaceae</taxon>
        <taxon>Vitreoscilla</taxon>
    </lineage>
</organism>
<dbReference type="Pfam" id="PF03631">
    <property type="entry name" value="Virul_fac_BrkB"/>
    <property type="match status" value="1"/>
</dbReference>
<dbReference type="PANTHER" id="PTHR30213">
    <property type="entry name" value="INNER MEMBRANE PROTEIN YHJD"/>
    <property type="match status" value="1"/>
</dbReference>
<sequence length="309" mass="34915">MPPFIQYIQSFVVKNPNQIDILTHKGMWQDLIWRVKNVDLSALGAQLAYFFLLSFFPLMIFFIGLIPYLNLNPSHVYELMADVMPPDIFKMVQQILSPILTHQNSNILSLGALGTLWSASKGMNALMAALNKAYNLETAMTFTDRLWSVIFTLLFLALLLMALVLPIFGGAIMTFVHQWIDVPDAIRGLWETLRLIMPALMIFVLLLAMYWIVPKTKPRLHVSRVFVGTSVASLGWLALTYGFSTYIAHFGNYSATYGSIGGVIVLMLWLYFTGMILIFGGIINATFQRRHDAKLRLKTPLTQTQSPTI</sequence>
<feature type="transmembrane region" description="Helical" evidence="6">
    <location>
        <begin position="225"/>
        <end position="248"/>
    </location>
</feature>
<feature type="transmembrane region" description="Helical" evidence="6">
    <location>
        <begin position="260"/>
        <end position="287"/>
    </location>
</feature>
<dbReference type="NCBIfam" id="TIGR00765">
    <property type="entry name" value="yihY_not_rbn"/>
    <property type="match status" value="1"/>
</dbReference>